<dbReference type="GeneID" id="89336468"/>
<dbReference type="EC" id="2.7.7.-" evidence="2"/>
<dbReference type="InterPro" id="IPR002934">
    <property type="entry name" value="Polymerase_NTP_transf_dom"/>
</dbReference>
<dbReference type="RefSeq" id="WP_338598225.1">
    <property type="nucleotide sequence ID" value="NZ_CP146016.1"/>
</dbReference>
<evidence type="ECO:0000259" key="1">
    <source>
        <dbReference type="Pfam" id="PF01909"/>
    </source>
</evidence>
<name>A0AAX4KWE1_9CREN</name>
<accession>A0AAX4KWE1</accession>
<dbReference type="InterPro" id="IPR043519">
    <property type="entry name" value="NT_sf"/>
</dbReference>
<sequence length="118" mass="14112">MGKAKSTIESQKQMLKRAKEFIIELKRIINIEDIYVVGSRARGDYLDVSDIDLVIISDDFKNMSYINRIELLSKYLRPRIEFFAYTREEWENHSSPYVKEMKKEAKRLDELLKLYNVE</sequence>
<dbReference type="PANTHER" id="PTHR43449">
    <property type="entry name" value="NUCLEOTIDYLTRANSFERASE"/>
    <property type="match status" value="1"/>
</dbReference>
<keyword evidence="2" id="KW-0808">Transferase</keyword>
<reference evidence="2 3" key="1">
    <citation type="submission" date="2024-02" db="EMBL/GenBank/DDBJ databases">
        <title>STSV induces naive adaptation in Sulfolobus.</title>
        <authorList>
            <person name="Xiang X."/>
            <person name="Song M."/>
        </authorList>
    </citation>
    <scope>NUCLEOTIDE SEQUENCE [LARGE SCALE GENOMIC DNA]</scope>
    <source>
        <strain evidence="2 3">RT2</strain>
    </source>
</reference>
<dbReference type="EMBL" id="CP146016">
    <property type="protein sequence ID" value="WWQ59225.1"/>
    <property type="molecule type" value="Genomic_DNA"/>
</dbReference>
<evidence type="ECO:0000313" key="2">
    <source>
        <dbReference type="EMBL" id="WWQ59225.1"/>
    </source>
</evidence>
<dbReference type="AlphaFoldDB" id="A0AAX4KWE1"/>
<evidence type="ECO:0000313" key="3">
    <source>
        <dbReference type="Proteomes" id="UP001432202"/>
    </source>
</evidence>
<dbReference type="SUPFAM" id="SSF81301">
    <property type="entry name" value="Nucleotidyltransferase"/>
    <property type="match status" value="1"/>
</dbReference>
<dbReference type="Gene3D" id="3.30.460.10">
    <property type="entry name" value="Beta Polymerase, domain 2"/>
    <property type="match status" value="1"/>
</dbReference>
<keyword evidence="3" id="KW-1185">Reference proteome</keyword>
<dbReference type="Proteomes" id="UP001432202">
    <property type="component" value="Chromosome"/>
</dbReference>
<protein>
    <submittedName>
        <fullName evidence="2">Nucleotidyltransferase domain-containing protein</fullName>
        <ecNumber evidence="2">2.7.7.-</ecNumber>
    </submittedName>
</protein>
<proteinExistence type="predicted"/>
<keyword evidence="2" id="KW-0548">Nucleotidyltransferase</keyword>
<dbReference type="GO" id="GO:0016779">
    <property type="term" value="F:nucleotidyltransferase activity"/>
    <property type="evidence" value="ECO:0007669"/>
    <property type="project" value="UniProtKB-KW"/>
</dbReference>
<dbReference type="CDD" id="cd05403">
    <property type="entry name" value="NT_KNTase_like"/>
    <property type="match status" value="1"/>
</dbReference>
<feature type="domain" description="Polymerase nucleotidyl transferase" evidence="1">
    <location>
        <begin position="20"/>
        <end position="103"/>
    </location>
</feature>
<gene>
    <name evidence="2" type="ORF">V6M85_06830</name>
</gene>
<dbReference type="Pfam" id="PF01909">
    <property type="entry name" value="NTP_transf_2"/>
    <property type="match status" value="1"/>
</dbReference>
<organism evidence="2 3">
    <name type="scientific">Sulfolobus tengchongensis</name>
    <dbReference type="NCBI Taxonomy" id="207809"/>
    <lineage>
        <taxon>Archaea</taxon>
        <taxon>Thermoproteota</taxon>
        <taxon>Thermoprotei</taxon>
        <taxon>Sulfolobales</taxon>
        <taxon>Sulfolobaceae</taxon>
        <taxon>Sulfolobus</taxon>
    </lineage>
</organism>
<dbReference type="PANTHER" id="PTHR43449:SF1">
    <property type="entry name" value="POLYMERASE BETA NUCLEOTIDYLTRANSFERASE DOMAIN-CONTAINING PROTEIN"/>
    <property type="match status" value="1"/>
</dbReference>